<feature type="binding site" evidence="13">
    <location>
        <position position="261"/>
    </location>
    <ligand>
        <name>ATP</name>
        <dbReference type="ChEBI" id="CHEBI:30616"/>
    </ligand>
</feature>
<evidence type="ECO:0000256" key="8">
    <source>
        <dbReference type="ARBA" id="ARBA00022888"/>
    </source>
</evidence>
<proteinExistence type="predicted"/>
<feature type="binding site" evidence="13">
    <location>
        <begin position="367"/>
        <end position="368"/>
    </location>
    <ligand>
        <name>ATP</name>
        <dbReference type="ChEBI" id="CHEBI:30616"/>
    </ligand>
</feature>
<dbReference type="UniPathway" id="UPA00134">
    <property type="reaction ID" value="UER00195"/>
</dbReference>
<evidence type="ECO:0000256" key="1">
    <source>
        <dbReference type="ARBA" id="ARBA00005187"/>
    </source>
</evidence>
<feature type="domain" description="Glutamine amidotransferase type-2" evidence="15">
    <location>
        <begin position="2"/>
        <end position="211"/>
    </location>
</feature>
<sequence>MCGIFAIFGNSDSSDTNYTGNGATNDHEDSMKSSKESLREMAFRCSKKQRHRGPDKTGVVHFEDDNVILVHERLRIVGVAHGDQPLQNDNGNVTLVANGEIYNFLQISDELSLFYDKKYEARSDCDVIIGLYEKYGDDLVYHMTGMFAFALYDRKNKKVFAARDPFGILSMYIGEDVYGNIWIASEMKCLAEKCSYIQNFPTGSLFSHQLGTCNKWKFEKYYKIDWIKTVPKQAVDLKIFRESLESAVRTHLQCEVKFGALLSGGVDSSLIASISSKIMREKDPNYKLQTFSVGLKDAPDFKYSRMVADFIGSDHHEVHFEVEDGIDCIPEIVYHLETYDITTIRASIPMYLLTRYIKSCGLKMVLSGEGADEILGGYLYFHNAPNPEEFHRETVSRVMNLWSSDCLRANKSTLAWGVELRVPFLDTNFVNYSMSVRPEDRMINSDNKSIEKFILREAFAENYLPDEVLWRQKEQFSDGVGYNWIDSIRSYAASHINDAQFERAKERFPFNTPLSKEGFFYREIFEKIFPNKSCIKTVQQWIPRLDWGCPADPSGRAQKVHLATKRIDG</sequence>
<feature type="site" description="Important for beta-aspartyl-AMP intermediate formation" evidence="14">
    <location>
        <position position="369"/>
    </location>
</feature>
<keyword evidence="5" id="KW-0028">Amino-acid biosynthesis</keyword>
<dbReference type="SUPFAM" id="SSF56235">
    <property type="entry name" value="N-terminal nucleophile aminohydrolases (Ntn hydrolases)"/>
    <property type="match status" value="1"/>
</dbReference>
<keyword evidence="9" id="KW-0315">Glutamine amidotransferase</keyword>
<evidence type="ECO:0000256" key="10">
    <source>
        <dbReference type="ARBA" id="ARBA00030234"/>
    </source>
</evidence>
<dbReference type="InterPro" id="IPR050795">
    <property type="entry name" value="Asn_Synthetase"/>
</dbReference>
<dbReference type="NCBIfam" id="NF006949">
    <property type="entry name" value="PRK09431.1"/>
    <property type="match status" value="1"/>
</dbReference>
<dbReference type="CDD" id="cd01991">
    <property type="entry name" value="Asn_synthase_B_C"/>
    <property type="match status" value="1"/>
</dbReference>
<feature type="binding site" evidence="13">
    <location>
        <position position="293"/>
    </location>
    <ligand>
        <name>ATP</name>
        <dbReference type="ChEBI" id="CHEBI:30616"/>
    </ligand>
</feature>
<dbReference type="Gene3D" id="3.60.20.10">
    <property type="entry name" value="Glutamine Phosphoribosylpyrophosphate, subunit 1, domain 1"/>
    <property type="match status" value="1"/>
</dbReference>
<dbReference type="NCBIfam" id="TIGR01536">
    <property type="entry name" value="asn_synth_AEB"/>
    <property type="match status" value="1"/>
</dbReference>
<dbReference type="FunFam" id="3.40.50.620:FF:000031">
    <property type="entry name" value="Asparagine synthase B"/>
    <property type="match status" value="1"/>
</dbReference>
<reference evidence="16 17" key="1">
    <citation type="submission" date="2015-04" db="EMBL/GenBank/DDBJ databases">
        <authorList>
            <person name="Syromyatnikov M.Y."/>
            <person name="Popov V.N."/>
        </authorList>
    </citation>
    <scope>NUCLEOTIDE SEQUENCE [LARGE SCALE GENOMIC DNA]</scope>
</reference>
<dbReference type="Pfam" id="PF13537">
    <property type="entry name" value="GATase_7"/>
    <property type="match status" value="1"/>
</dbReference>
<evidence type="ECO:0000256" key="4">
    <source>
        <dbReference type="ARBA" id="ARBA00022598"/>
    </source>
</evidence>
<name>A0A1J1IBX8_9DIPT</name>
<protein>
    <recommendedName>
        <fullName evidence="3">Asparagine synthetase [glutamine-hydrolyzing]</fullName>
        <ecNumber evidence="2">6.3.5.4</ecNumber>
    </recommendedName>
    <alternativeName>
        <fullName evidence="10">Glutamine-dependent asparagine synthetase</fullName>
    </alternativeName>
</protein>
<evidence type="ECO:0000256" key="9">
    <source>
        <dbReference type="ARBA" id="ARBA00022962"/>
    </source>
</evidence>
<dbReference type="InterPro" id="IPR014729">
    <property type="entry name" value="Rossmann-like_a/b/a_fold"/>
</dbReference>
<keyword evidence="6 12" id="KW-0547">Nucleotide-binding</keyword>
<evidence type="ECO:0000256" key="7">
    <source>
        <dbReference type="ARBA" id="ARBA00022840"/>
    </source>
</evidence>
<dbReference type="OrthoDB" id="409189at2759"/>
<dbReference type="GO" id="GO:0070981">
    <property type="term" value="P:L-asparagine biosynthetic process"/>
    <property type="evidence" value="ECO:0007669"/>
    <property type="project" value="UniProtKB-UniPathway"/>
</dbReference>
<dbReference type="SUPFAM" id="SSF52402">
    <property type="entry name" value="Adenine nucleotide alpha hydrolases-like"/>
    <property type="match status" value="1"/>
</dbReference>
<gene>
    <name evidence="16" type="ORF">CLUMA_CG011116</name>
</gene>
<organism evidence="16 17">
    <name type="scientific">Clunio marinus</name>
    <dbReference type="NCBI Taxonomy" id="568069"/>
    <lineage>
        <taxon>Eukaryota</taxon>
        <taxon>Metazoa</taxon>
        <taxon>Ecdysozoa</taxon>
        <taxon>Arthropoda</taxon>
        <taxon>Hexapoda</taxon>
        <taxon>Insecta</taxon>
        <taxon>Pterygota</taxon>
        <taxon>Neoptera</taxon>
        <taxon>Endopterygota</taxon>
        <taxon>Diptera</taxon>
        <taxon>Nematocera</taxon>
        <taxon>Chironomoidea</taxon>
        <taxon>Chironomidae</taxon>
        <taxon>Clunio</taxon>
    </lineage>
</organism>
<evidence type="ECO:0000256" key="5">
    <source>
        <dbReference type="ARBA" id="ARBA00022605"/>
    </source>
</evidence>
<keyword evidence="4" id="KW-0436">Ligase</keyword>
<comment type="catalytic activity">
    <reaction evidence="11">
        <text>L-aspartate + L-glutamine + ATP + H2O = L-asparagine + L-glutamate + AMP + diphosphate + H(+)</text>
        <dbReference type="Rhea" id="RHEA:12228"/>
        <dbReference type="ChEBI" id="CHEBI:15377"/>
        <dbReference type="ChEBI" id="CHEBI:15378"/>
        <dbReference type="ChEBI" id="CHEBI:29985"/>
        <dbReference type="ChEBI" id="CHEBI:29991"/>
        <dbReference type="ChEBI" id="CHEBI:30616"/>
        <dbReference type="ChEBI" id="CHEBI:33019"/>
        <dbReference type="ChEBI" id="CHEBI:58048"/>
        <dbReference type="ChEBI" id="CHEBI:58359"/>
        <dbReference type="ChEBI" id="CHEBI:456215"/>
        <dbReference type="EC" id="6.3.5.4"/>
    </reaction>
</comment>
<evidence type="ECO:0000259" key="15">
    <source>
        <dbReference type="PROSITE" id="PS51278"/>
    </source>
</evidence>
<dbReference type="InterPro" id="IPR001962">
    <property type="entry name" value="Asn_synthase"/>
</dbReference>
<dbReference type="PANTHER" id="PTHR11772:SF2">
    <property type="entry name" value="ASPARAGINE SYNTHETASE [GLUTAMINE-HYDROLYZING]"/>
    <property type="match status" value="1"/>
</dbReference>
<dbReference type="Proteomes" id="UP000183832">
    <property type="component" value="Unassembled WGS sequence"/>
</dbReference>
<evidence type="ECO:0000256" key="2">
    <source>
        <dbReference type="ARBA" id="ARBA00012737"/>
    </source>
</evidence>
<evidence type="ECO:0000313" key="17">
    <source>
        <dbReference type="Proteomes" id="UP000183832"/>
    </source>
</evidence>
<keyword evidence="17" id="KW-1185">Reference proteome</keyword>
<evidence type="ECO:0000256" key="14">
    <source>
        <dbReference type="PIRSR" id="PIRSR001589-3"/>
    </source>
</evidence>
<feature type="binding site" evidence="13">
    <location>
        <position position="124"/>
    </location>
    <ligand>
        <name>L-glutamine</name>
        <dbReference type="ChEBI" id="CHEBI:58359"/>
    </ligand>
</feature>
<evidence type="ECO:0000256" key="13">
    <source>
        <dbReference type="PIRSR" id="PIRSR001589-2"/>
    </source>
</evidence>
<dbReference type="PROSITE" id="PS51278">
    <property type="entry name" value="GATASE_TYPE_2"/>
    <property type="match status" value="1"/>
</dbReference>
<dbReference type="EMBL" id="CVRI01000047">
    <property type="protein sequence ID" value="CRK97736.1"/>
    <property type="molecule type" value="Genomic_DNA"/>
</dbReference>
<comment type="pathway">
    <text evidence="1">Amino-acid biosynthesis; L-asparagine biosynthesis; L-asparagine from L-aspartate (L-Gln route): step 1/1.</text>
</comment>
<evidence type="ECO:0000313" key="16">
    <source>
        <dbReference type="EMBL" id="CRK97736.1"/>
    </source>
</evidence>
<dbReference type="PIRSF" id="PIRSF001589">
    <property type="entry name" value="Asn_synthetase_glu-h"/>
    <property type="match status" value="1"/>
</dbReference>
<evidence type="ECO:0000256" key="6">
    <source>
        <dbReference type="ARBA" id="ARBA00022741"/>
    </source>
</evidence>
<dbReference type="CDD" id="cd00712">
    <property type="entry name" value="AsnB"/>
    <property type="match status" value="1"/>
</dbReference>
<evidence type="ECO:0000256" key="11">
    <source>
        <dbReference type="ARBA" id="ARBA00048741"/>
    </source>
</evidence>
<dbReference type="InterPro" id="IPR017932">
    <property type="entry name" value="GATase_2_dom"/>
</dbReference>
<dbReference type="EC" id="6.3.5.4" evidence="2"/>
<keyword evidence="8" id="KW-0061">Asparagine biosynthesis</keyword>
<evidence type="ECO:0000256" key="12">
    <source>
        <dbReference type="PIRNR" id="PIRNR001589"/>
    </source>
</evidence>
<keyword evidence="7 12" id="KW-0067">ATP-binding</keyword>
<accession>A0A1J1IBX8</accession>
<dbReference type="STRING" id="568069.A0A1J1IBX8"/>
<evidence type="ECO:0000256" key="3">
    <source>
        <dbReference type="ARBA" id="ARBA00021389"/>
    </source>
</evidence>
<dbReference type="GO" id="GO:0005829">
    <property type="term" value="C:cytosol"/>
    <property type="evidence" value="ECO:0007669"/>
    <property type="project" value="TreeGrafter"/>
</dbReference>
<dbReference type="Gene3D" id="3.40.50.620">
    <property type="entry name" value="HUPs"/>
    <property type="match status" value="1"/>
</dbReference>
<dbReference type="GO" id="GO:0004066">
    <property type="term" value="F:asparagine synthase (glutamine-hydrolyzing) activity"/>
    <property type="evidence" value="ECO:0007669"/>
    <property type="project" value="UniProtKB-EC"/>
</dbReference>
<dbReference type="InterPro" id="IPR029055">
    <property type="entry name" value="Ntn_hydrolases_N"/>
</dbReference>
<dbReference type="GO" id="GO:0005524">
    <property type="term" value="F:ATP binding"/>
    <property type="evidence" value="ECO:0007669"/>
    <property type="project" value="UniProtKB-KW"/>
</dbReference>
<dbReference type="Pfam" id="PF00733">
    <property type="entry name" value="Asn_synthase"/>
    <property type="match status" value="1"/>
</dbReference>
<dbReference type="InterPro" id="IPR033738">
    <property type="entry name" value="AsnB_N"/>
</dbReference>
<dbReference type="PANTHER" id="PTHR11772">
    <property type="entry name" value="ASPARAGINE SYNTHETASE"/>
    <property type="match status" value="1"/>
</dbReference>
<dbReference type="AlphaFoldDB" id="A0A1J1IBX8"/>
<dbReference type="InterPro" id="IPR006426">
    <property type="entry name" value="Asn_synth_AEB"/>
</dbReference>